<evidence type="ECO:0000256" key="1">
    <source>
        <dbReference type="SAM" id="MobiDB-lite"/>
    </source>
</evidence>
<dbReference type="RefSeq" id="WP_006367539.1">
    <property type="nucleotide sequence ID" value="NZ_CP073075.1"/>
</dbReference>
<feature type="region of interest" description="Disordered" evidence="1">
    <location>
        <begin position="259"/>
        <end position="312"/>
    </location>
</feature>
<feature type="compositionally biased region" description="Low complexity" evidence="1">
    <location>
        <begin position="442"/>
        <end position="495"/>
    </location>
</feature>
<proteinExistence type="predicted"/>
<comment type="caution">
    <text evidence="2">The sequence shown here is derived from an EMBL/GenBank/DDBJ whole genome shotgun (WGS) entry which is preliminary data.</text>
</comment>
<accession>A0A846WLP8</accession>
<reference evidence="2 3" key="1">
    <citation type="submission" date="2020-04" db="EMBL/GenBank/DDBJ databases">
        <title>MicrobeNet Type strains.</title>
        <authorList>
            <person name="Nicholson A.C."/>
        </authorList>
    </citation>
    <scope>NUCLEOTIDE SEQUENCE [LARGE SCALE GENOMIC DNA]</scope>
    <source>
        <strain evidence="2 3">ATCC BAA-14</strain>
    </source>
</reference>
<dbReference type="GeneID" id="90158682"/>
<feature type="compositionally biased region" description="Polar residues" evidence="1">
    <location>
        <begin position="289"/>
        <end position="312"/>
    </location>
</feature>
<gene>
    <name evidence="2" type="ORF">HGA05_06565</name>
</gene>
<evidence type="ECO:0000313" key="2">
    <source>
        <dbReference type="EMBL" id="NKY01231.1"/>
    </source>
</evidence>
<evidence type="ECO:0000313" key="3">
    <source>
        <dbReference type="Proteomes" id="UP000563898"/>
    </source>
</evidence>
<sequence length="511" mass="51265">MTRTKIAVVLAAIATIAAGMLAVQTTGVLASWQSAIWGTSTFARADVTEGYARSLTGRATIDRVITTDNVEATRVTHTHDNPGTSTVTDVIDTSGLLGITRAEGAGTSTASYTASGNATGSASATMNSFEIYATALSSSRRVQLTAPISASAVCTADSGPTVTAPAGGTMTIGSTTVAVPAAGTSTDFTAPITAARLRGTLTSYASVTGDSALSALRLQIGEYDLFGTNYWTIDALLVRAECGLGAALPDVDTFAAPMSSVAEETRADAESSTAEATGDAAVDDENTEESGSAPSDSVAESPSGPNTVTTVQRGVPFDLIATDGTELGRATVHDVVSTAGDDGIVVAVRMSVDTSAETGGARLSRMSADDVAHLVSGRRIAVGSAETDRGTMIPATLHPESTYTGWFAFTVGRGGGSAVWQPSGTAGWMFALPSTVIAPEITTPGTTPESVTPEGTTPEVTEPEVTTPDPGAPEAGAAETTTPGTGGAPTTDTAGSTVGTARPGTTDESGS</sequence>
<dbReference type="AlphaFoldDB" id="A0A846WLP8"/>
<protein>
    <submittedName>
        <fullName evidence="2">Uncharacterized protein</fullName>
    </submittedName>
</protein>
<dbReference type="Proteomes" id="UP000563898">
    <property type="component" value="Unassembled WGS sequence"/>
</dbReference>
<organism evidence="2 3">
    <name type="scientific">Gordonia polyisoprenivorans</name>
    <dbReference type="NCBI Taxonomy" id="84595"/>
    <lineage>
        <taxon>Bacteria</taxon>
        <taxon>Bacillati</taxon>
        <taxon>Actinomycetota</taxon>
        <taxon>Actinomycetes</taxon>
        <taxon>Mycobacteriales</taxon>
        <taxon>Gordoniaceae</taxon>
        <taxon>Gordonia</taxon>
    </lineage>
</organism>
<feature type="region of interest" description="Disordered" evidence="1">
    <location>
        <begin position="439"/>
        <end position="511"/>
    </location>
</feature>
<dbReference type="EMBL" id="JAAXPC010000003">
    <property type="protein sequence ID" value="NKY01231.1"/>
    <property type="molecule type" value="Genomic_DNA"/>
</dbReference>
<name>A0A846WLP8_9ACTN</name>